<name>A0A948TFA7_9GAMM</name>
<organism evidence="6 7">
    <name type="scientific">Candidatus Anaerobiospirillum pullicola</name>
    <dbReference type="NCBI Taxonomy" id="2838451"/>
    <lineage>
        <taxon>Bacteria</taxon>
        <taxon>Pseudomonadati</taxon>
        <taxon>Pseudomonadota</taxon>
        <taxon>Gammaproteobacteria</taxon>
        <taxon>Aeromonadales</taxon>
        <taxon>Succinivibrionaceae</taxon>
        <taxon>Anaerobiospirillum</taxon>
    </lineage>
</organism>
<dbReference type="Proteomes" id="UP000733611">
    <property type="component" value="Unassembled WGS sequence"/>
</dbReference>
<evidence type="ECO:0000313" key="6">
    <source>
        <dbReference type="EMBL" id="MBU3843834.1"/>
    </source>
</evidence>
<dbReference type="SUPFAM" id="SSF74942">
    <property type="entry name" value="YhbC-like, C-terminal domain"/>
    <property type="match status" value="1"/>
</dbReference>
<proteinExistence type="inferred from homology"/>
<gene>
    <name evidence="3" type="primary">rimP</name>
    <name evidence="6" type="ORF">H9847_03030</name>
</gene>
<dbReference type="GO" id="GO:0006412">
    <property type="term" value="P:translation"/>
    <property type="evidence" value="ECO:0007669"/>
    <property type="project" value="TreeGrafter"/>
</dbReference>
<feature type="domain" description="Ribosome maturation factor RimP N-terminal" evidence="4">
    <location>
        <begin position="12"/>
        <end position="84"/>
    </location>
</feature>
<accession>A0A948TFA7</accession>
<dbReference type="Pfam" id="PF17384">
    <property type="entry name" value="DUF150_C"/>
    <property type="match status" value="1"/>
</dbReference>
<dbReference type="InterPro" id="IPR028989">
    <property type="entry name" value="RimP_N"/>
</dbReference>
<dbReference type="InterPro" id="IPR036847">
    <property type="entry name" value="RimP_C_sf"/>
</dbReference>
<dbReference type="Gene3D" id="2.30.30.180">
    <property type="entry name" value="Ribosome maturation factor RimP, C-terminal domain"/>
    <property type="match status" value="1"/>
</dbReference>
<dbReference type="InterPro" id="IPR028998">
    <property type="entry name" value="RimP_C"/>
</dbReference>
<comment type="similarity">
    <text evidence="3">Belongs to the RimP family.</text>
</comment>
<comment type="subcellular location">
    <subcellularLocation>
        <location evidence="3">Cytoplasm</location>
    </subcellularLocation>
</comment>
<dbReference type="SUPFAM" id="SSF75420">
    <property type="entry name" value="YhbC-like, N-terminal domain"/>
    <property type="match status" value="1"/>
</dbReference>
<sequence length="159" mass="17058">MPGSLEQKLQDLIEPIVQSFGLSLWGLRYRVGRSNAHLQIFVEGENGVDAAVCGDITNALSPVLDSADLIDPAYILEVSSPGLDRILFTKEQMEKSVGQEVSVSLKMATSGRRKLEGTLQAVGADGALTIADKSEQEPVVVAFENVSVARIVPDYSSLL</sequence>
<dbReference type="Pfam" id="PF02576">
    <property type="entry name" value="RimP_N"/>
    <property type="match status" value="1"/>
</dbReference>
<evidence type="ECO:0000259" key="5">
    <source>
        <dbReference type="Pfam" id="PF17384"/>
    </source>
</evidence>
<dbReference type="EMBL" id="JAHLFE010000058">
    <property type="protein sequence ID" value="MBU3843834.1"/>
    <property type="molecule type" value="Genomic_DNA"/>
</dbReference>
<dbReference type="AlphaFoldDB" id="A0A948TFA7"/>
<protein>
    <recommendedName>
        <fullName evidence="3">Ribosome maturation factor RimP</fullName>
    </recommendedName>
</protein>
<dbReference type="InterPro" id="IPR003728">
    <property type="entry name" value="Ribosome_maturation_RimP"/>
</dbReference>
<evidence type="ECO:0000313" key="7">
    <source>
        <dbReference type="Proteomes" id="UP000733611"/>
    </source>
</evidence>
<dbReference type="GO" id="GO:0005829">
    <property type="term" value="C:cytosol"/>
    <property type="evidence" value="ECO:0007669"/>
    <property type="project" value="TreeGrafter"/>
</dbReference>
<dbReference type="PANTHER" id="PTHR33867">
    <property type="entry name" value="RIBOSOME MATURATION FACTOR RIMP"/>
    <property type="match status" value="1"/>
</dbReference>
<comment type="caution">
    <text evidence="6">The sequence shown here is derived from an EMBL/GenBank/DDBJ whole genome shotgun (WGS) entry which is preliminary data.</text>
</comment>
<dbReference type="CDD" id="cd01734">
    <property type="entry name" value="YlxS_C"/>
    <property type="match status" value="1"/>
</dbReference>
<keyword evidence="1 3" id="KW-0963">Cytoplasm</keyword>
<reference evidence="6" key="1">
    <citation type="journal article" date="2021" name="PeerJ">
        <title>Extensive microbial diversity within the chicken gut microbiome revealed by metagenomics and culture.</title>
        <authorList>
            <person name="Gilroy R."/>
            <person name="Ravi A."/>
            <person name="Getino M."/>
            <person name="Pursley I."/>
            <person name="Horton D.L."/>
            <person name="Alikhan N.F."/>
            <person name="Baker D."/>
            <person name="Gharbi K."/>
            <person name="Hall N."/>
            <person name="Watson M."/>
            <person name="Adriaenssens E.M."/>
            <person name="Foster-Nyarko E."/>
            <person name="Jarju S."/>
            <person name="Secka A."/>
            <person name="Antonio M."/>
            <person name="Oren A."/>
            <person name="Chaudhuri R.R."/>
            <person name="La Ragione R."/>
            <person name="Hildebrand F."/>
            <person name="Pallen M.J."/>
        </authorList>
    </citation>
    <scope>NUCLEOTIDE SEQUENCE</scope>
    <source>
        <strain evidence="6">378</strain>
    </source>
</reference>
<evidence type="ECO:0000259" key="4">
    <source>
        <dbReference type="Pfam" id="PF02576"/>
    </source>
</evidence>
<reference evidence="6" key="2">
    <citation type="submission" date="2021-04" db="EMBL/GenBank/DDBJ databases">
        <authorList>
            <person name="Gilroy R."/>
        </authorList>
    </citation>
    <scope>NUCLEOTIDE SEQUENCE</scope>
    <source>
        <strain evidence="6">378</strain>
    </source>
</reference>
<evidence type="ECO:0000256" key="1">
    <source>
        <dbReference type="ARBA" id="ARBA00022490"/>
    </source>
</evidence>
<dbReference type="PANTHER" id="PTHR33867:SF1">
    <property type="entry name" value="RIBOSOME MATURATION FACTOR RIMP"/>
    <property type="match status" value="1"/>
</dbReference>
<dbReference type="Gene3D" id="3.30.300.70">
    <property type="entry name" value="RimP-like superfamily, N-terminal"/>
    <property type="match status" value="1"/>
</dbReference>
<evidence type="ECO:0000256" key="2">
    <source>
        <dbReference type="ARBA" id="ARBA00022517"/>
    </source>
</evidence>
<feature type="domain" description="Ribosome maturation factor RimP C-terminal" evidence="5">
    <location>
        <begin position="87"/>
        <end position="153"/>
    </location>
</feature>
<evidence type="ECO:0000256" key="3">
    <source>
        <dbReference type="HAMAP-Rule" id="MF_01077"/>
    </source>
</evidence>
<dbReference type="HAMAP" id="MF_01077">
    <property type="entry name" value="RimP"/>
    <property type="match status" value="1"/>
</dbReference>
<keyword evidence="2 3" id="KW-0690">Ribosome biogenesis</keyword>
<dbReference type="InterPro" id="IPR035956">
    <property type="entry name" value="RimP_N_sf"/>
</dbReference>
<dbReference type="GO" id="GO:0000028">
    <property type="term" value="P:ribosomal small subunit assembly"/>
    <property type="evidence" value="ECO:0007669"/>
    <property type="project" value="TreeGrafter"/>
</dbReference>
<comment type="function">
    <text evidence="3">Required for maturation of 30S ribosomal subunits.</text>
</comment>